<keyword evidence="5" id="KW-0472">Membrane</keyword>
<dbReference type="OrthoDB" id="1648028at2"/>
<dbReference type="NCBIfam" id="TIGR01076">
    <property type="entry name" value="sortase_fam"/>
    <property type="match status" value="1"/>
</dbReference>
<evidence type="ECO:0000256" key="3">
    <source>
        <dbReference type="ARBA" id="ARBA00022807"/>
    </source>
</evidence>
<dbReference type="Proteomes" id="UP000051999">
    <property type="component" value="Unassembled WGS sequence"/>
</dbReference>
<evidence type="ECO:0000256" key="1">
    <source>
        <dbReference type="ARBA" id="ARBA00022670"/>
    </source>
</evidence>
<evidence type="ECO:0000256" key="4">
    <source>
        <dbReference type="PIRSR" id="PIRSR605754-1"/>
    </source>
</evidence>
<keyword evidence="3" id="KW-0788">Thiol protease</keyword>
<dbReference type="STRING" id="1114972.FD35_GL002440"/>
<dbReference type="InterPro" id="IPR023365">
    <property type="entry name" value="Sortase_dom-sf"/>
</dbReference>
<accession>A0A0R1RD57</accession>
<proteinExistence type="predicted"/>
<dbReference type="GO" id="GO:0006508">
    <property type="term" value="P:proteolysis"/>
    <property type="evidence" value="ECO:0007669"/>
    <property type="project" value="UniProtKB-KW"/>
</dbReference>
<feature type="active site" description="Proton donor/acceptor" evidence="4">
    <location>
        <position position="135"/>
    </location>
</feature>
<dbReference type="SUPFAM" id="SSF63817">
    <property type="entry name" value="Sortase"/>
    <property type="match status" value="1"/>
</dbReference>
<reference evidence="6 7" key="1">
    <citation type="journal article" date="2015" name="Genome Announc.">
        <title>Expanding the biotechnology potential of lactobacilli through comparative genomics of 213 strains and associated genera.</title>
        <authorList>
            <person name="Sun Z."/>
            <person name="Harris H.M."/>
            <person name="McCann A."/>
            <person name="Guo C."/>
            <person name="Argimon S."/>
            <person name="Zhang W."/>
            <person name="Yang X."/>
            <person name="Jeffery I.B."/>
            <person name="Cooney J.C."/>
            <person name="Kagawa T.F."/>
            <person name="Liu W."/>
            <person name="Song Y."/>
            <person name="Salvetti E."/>
            <person name="Wrobel A."/>
            <person name="Rasinkangas P."/>
            <person name="Parkhill J."/>
            <person name="Rea M.C."/>
            <person name="O'Sullivan O."/>
            <person name="Ritari J."/>
            <person name="Douillard F.P."/>
            <person name="Paul Ross R."/>
            <person name="Yang R."/>
            <person name="Briner A.E."/>
            <person name="Felis G.E."/>
            <person name="de Vos W.M."/>
            <person name="Barrangou R."/>
            <person name="Klaenhammer T.R."/>
            <person name="Caufield P.W."/>
            <person name="Cui Y."/>
            <person name="Zhang H."/>
            <person name="O'Toole P.W."/>
        </authorList>
    </citation>
    <scope>NUCLEOTIDE SEQUENCE [LARGE SCALE GENOMIC DNA]</scope>
    <source>
        <strain evidence="6 7">DSM 15814</strain>
    </source>
</reference>
<dbReference type="InterPro" id="IPR005754">
    <property type="entry name" value="Sortase"/>
</dbReference>
<keyword evidence="7" id="KW-1185">Reference proteome</keyword>
<dbReference type="AlphaFoldDB" id="A0A0R1RD57"/>
<evidence type="ECO:0000313" key="6">
    <source>
        <dbReference type="EMBL" id="KRL54989.1"/>
    </source>
</evidence>
<sequence length="240" mass="26852">MAQKKHRKGSSVWRWLRGILFVLLVAVSLVLIFNGPITNWLVKTYRPTITRTDVKKNEKTKGNYDFRSVNSLDLKTAAQARANHKIRAIGLVAIPSIKLNLQIVNGVSDADLALATGTLKPDQVMGQGNYAIAGHRMDQKDAMFSPLFWKSRVGQKIYLTDLTHVYEYKTTERKFIKATRVDVVNDVPGQKLVTLITCDATGANRLMVRGSLVRSYAWKDAPEAALKGFSYKQKVETIAS</sequence>
<name>A0A0R1RD57_9LACO</name>
<gene>
    <name evidence="6" type="ORF">FD35_GL002440</name>
</gene>
<protein>
    <submittedName>
        <fullName evidence="6">Sortase (Surface protein transpeptidase)</fullName>
    </submittedName>
</protein>
<keyword evidence="5" id="KW-1133">Transmembrane helix</keyword>
<comment type="caution">
    <text evidence="6">The sequence shown here is derived from an EMBL/GenBank/DDBJ whole genome shotgun (WGS) entry which is preliminary data.</text>
</comment>
<feature type="active site" description="Acyl-thioester intermediate" evidence="4">
    <location>
        <position position="198"/>
    </location>
</feature>
<dbReference type="RefSeq" id="WP_017260501.1">
    <property type="nucleotide sequence ID" value="NZ_AUAW01000007.1"/>
</dbReference>
<dbReference type="Gene3D" id="2.40.260.10">
    <property type="entry name" value="Sortase"/>
    <property type="match status" value="1"/>
</dbReference>
<dbReference type="InterPro" id="IPR042007">
    <property type="entry name" value="Sortase_A"/>
</dbReference>
<evidence type="ECO:0000313" key="7">
    <source>
        <dbReference type="Proteomes" id="UP000051999"/>
    </source>
</evidence>
<evidence type="ECO:0000256" key="2">
    <source>
        <dbReference type="ARBA" id="ARBA00022801"/>
    </source>
</evidence>
<evidence type="ECO:0000256" key="5">
    <source>
        <dbReference type="SAM" id="Phobius"/>
    </source>
</evidence>
<keyword evidence="5" id="KW-0812">Transmembrane</keyword>
<dbReference type="eggNOG" id="COG3764">
    <property type="taxonomic scope" value="Bacteria"/>
</dbReference>
<organism evidence="6 7">
    <name type="scientific">Furfurilactobacillus rossiae DSM 15814</name>
    <dbReference type="NCBI Taxonomy" id="1114972"/>
    <lineage>
        <taxon>Bacteria</taxon>
        <taxon>Bacillati</taxon>
        <taxon>Bacillota</taxon>
        <taxon>Bacilli</taxon>
        <taxon>Lactobacillales</taxon>
        <taxon>Lactobacillaceae</taxon>
        <taxon>Furfurilactobacillus</taxon>
    </lineage>
</organism>
<feature type="transmembrane region" description="Helical" evidence="5">
    <location>
        <begin position="12"/>
        <end position="33"/>
    </location>
</feature>
<keyword evidence="2" id="KW-0378">Hydrolase</keyword>
<dbReference type="Pfam" id="PF04203">
    <property type="entry name" value="Sortase"/>
    <property type="match status" value="1"/>
</dbReference>
<dbReference type="GO" id="GO:0008234">
    <property type="term" value="F:cysteine-type peptidase activity"/>
    <property type="evidence" value="ECO:0007669"/>
    <property type="project" value="UniProtKB-KW"/>
</dbReference>
<dbReference type="CDD" id="cd06165">
    <property type="entry name" value="Sortase_A"/>
    <property type="match status" value="1"/>
</dbReference>
<dbReference type="EMBL" id="AZFF01000007">
    <property type="protein sequence ID" value="KRL54989.1"/>
    <property type="molecule type" value="Genomic_DNA"/>
</dbReference>
<keyword evidence="1" id="KW-0645">Protease</keyword>
<dbReference type="PATRIC" id="fig|1114972.6.peg.2504"/>